<reference evidence="10 11" key="1">
    <citation type="submission" date="2014-01" db="EMBL/GenBank/DDBJ databases">
        <title>Genome sequencing of Thermotog hypogea.</title>
        <authorList>
            <person name="Zhang X."/>
            <person name="Alvare G."/>
            <person name="Fristensky B."/>
            <person name="Chen L."/>
            <person name="Suen T."/>
            <person name="Chen Q."/>
            <person name="Ma K."/>
        </authorList>
    </citation>
    <scope>NUCLEOTIDE SEQUENCE [LARGE SCALE GENOMIC DNA]</scope>
    <source>
        <strain evidence="10 11">DSM 11164</strain>
    </source>
</reference>
<evidence type="ECO:0000256" key="4">
    <source>
        <dbReference type="ARBA" id="ARBA00022475"/>
    </source>
</evidence>
<dbReference type="Pfam" id="PF01313">
    <property type="entry name" value="Bac_export_3"/>
    <property type="match status" value="1"/>
</dbReference>
<evidence type="ECO:0000256" key="8">
    <source>
        <dbReference type="ARBA" id="ARBA00023143"/>
    </source>
</evidence>
<comment type="subcellular location">
    <subcellularLocation>
        <location evidence="1 9">Cell membrane</location>
        <topology evidence="1">Multi-pass membrane protein</topology>
    </subcellularLocation>
    <subcellularLocation>
        <location evidence="9">Bacterial flagellum basal body</location>
    </subcellularLocation>
</comment>
<dbReference type="RefSeq" id="WP_031503167.1">
    <property type="nucleotide sequence ID" value="NC_022795.1"/>
</dbReference>
<evidence type="ECO:0000256" key="9">
    <source>
        <dbReference type="RuleBase" id="RU364090"/>
    </source>
</evidence>
<dbReference type="GO" id="GO:0044780">
    <property type="term" value="P:bacterial-type flagellum assembly"/>
    <property type="evidence" value="ECO:0007669"/>
    <property type="project" value="InterPro"/>
</dbReference>
<comment type="similarity">
    <text evidence="2 9">Belongs to the FliQ/MopD/SpaQ family.</text>
</comment>
<dbReference type="KEGG" id="phy:AJ81_00775"/>
<dbReference type="Proteomes" id="UP000077469">
    <property type="component" value="Chromosome"/>
</dbReference>
<accession>A0A0X1KNU2</accession>
<keyword evidence="7 9" id="KW-0472">Membrane</keyword>
<evidence type="ECO:0000256" key="5">
    <source>
        <dbReference type="ARBA" id="ARBA00022692"/>
    </source>
</evidence>
<keyword evidence="6 9" id="KW-1133">Transmembrane helix</keyword>
<dbReference type="PRINTS" id="PR00952">
    <property type="entry name" value="TYPE3IMQPROT"/>
</dbReference>
<keyword evidence="5 9" id="KW-0812">Transmembrane</keyword>
<evidence type="ECO:0000256" key="3">
    <source>
        <dbReference type="ARBA" id="ARBA00021718"/>
    </source>
</evidence>
<evidence type="ECO:0000256" key="6">
    <source>
        <dbReference type="ARBA" id="ARBA00022989"/>
    </source>
</evidence>
<evidence type="ECO:0000256" key="7">
    <source>
        <dbReference type="ARBA" id="ARBA00023136"/>
    </source>
</evidence>
<evidence type="ECO:0000313" key="11">
    <source>
        <dbReference type="Proteomes" id="UP000077469"/>
    </source>
</evidence>
<keyword evidence="11" id="KW-1185">Reference proteome</keyword>
<organism evidence="10 11">
    <name type="scientific">Pseudothermotoga hypogea DSM 11164 = NBRC 106472</name>
    <dbReference type="NCBI Taxonomy" id="1123384"/>
    <lineage>
        <taxon>Bacteria</taxon>
        <taxon>Thermotogati</taxon>
        <taxon>Thermotogota</taxon>
        <taxon>Thermotogae</taxon>
        <taxon>Thermotogales</taxon>
        <taxon>Thermotogaceae</taxon>
        <taxon>Pseudothermotoga</taxon>
    </lineage>
</organism>
<keyword evidence="8 9" id="KW-0975">Bacterial flagellum</keyword>
<name>A0A0X1KNU2_9THEM</name>
<keyword evidence="10" id="KW-0282">Flagellum</keyword>
<dbReference type="PANTHER" id="PTHR34040:SF2">
    <property type="entry name" value="FLAGELLAR BIOSYNTHETIC PROTEIN FLIQ"/>
    <property type="match status" value="1"/>
</dbReference>
<dbReference type="STRING" id="1123384.AJ81_00775"/>
<dbReference type="PANTHER" id="PTHR34040">
    <property type="entry name" value="FLAGELLAR BIOSYNTHETIC PROTEIN FLIQ"/>
    <property type="match status" value="1"/>
</dbReference>
<dbReference type="InterPro" id="IPR002191">
    <property type="entry name" value="Bac_export_3"/>
</dbReference>
<evidence type="ECO:0000256" key="1">
    <source>
        <dbReference type="ARBA" id="ARBA00004651"/>
    </source>
</evidence>
<dbReference type="GO" id="GO:0009425">
    <property type="term" value="C:bacterial-type flagellum basal body"/>
    <property type="evidence" value="ECO:0007669"/>
    <property type="project" value="UniProtKB-SubCell"/>
</dbReference>
<dbReference type="NCBIfam" id="TIGR01402">
    <property type="entry name" value="fliQ"/>
    <property type="match status" value="1"/>
</dbReference>
<keyword evidence="10" id="KW-0966">Cell projection</keyword>
<comment type="function">
    <text evidence="9">Role in flagellar biosynthesis.</text>
</comment>
<proteinExistence type="inferred from homology"/>
<protein>
    <recommendedName>
        <fullName evidence="3 9">Flagellar biosynthetic protein FliQ</fullName>
    </recommendedName>
</protein>
<gene>
    <name evidence="9" type="primary">fliQ</name>
    <name evidence="10" type="ORF">AJ81_00775</name>
</gene>
<keyword evidence="4 9" id="KW-1003">Cell membrane</keyword>
<dbReference type="GO" id="GO:0005886">
    <property type="term" value="C:plasma membrane"/>
    <property type="evidence" value="ECO:0007669"/>
    <property type="project" value="UniProtKB-SubCell"/>
</dbReference>
<dbReference type="AlphaFoldDB" id="A0A0X1KNU2"/>
<feature type="transmembrane region" description="Helical" evidence="9">
    <location>
        <begin position="16"/>
        <end position="39"/>
    </location>
</feature>
<evidence type="ECO:0000256" key="2">
    <source>
        <dbReference type="ARBA" id="ARBA00006156"/>
    </source>
</evidence>
<keyword evidence="10" id="KW-0969">Cilium</keyword>
<evidence type="ECO:0000313" key="10">
    <source>
        <dbReference type="EMBL" id="AJC72965.1"/>
    </source>
</evidence>
<dbReference type="PaxDb" id="1123384-AJ81_00775"/>
<dbReference type="GO" id="GO:0009306">
    <property type="term" value="P:protein secretion"/>
    <property type="evidence" value="ECO:0007669"/>
    <property type="project" value="InterPro"/>
</dbReference>
<dbReference type="OrthoDB" id="9806440at2"/>
<dbReference type="EMBL" id="CP007141">
    <property type="protein sequence ID" value="AJC72965.1"/>
    <property type="molecule type" value="Genomic_DNA"/>
</dbReference>
<dbReference type="PATRIC" id="fig|1123384.7.peg.152"/>
<dbReference type="PIRSF" id="PIRSF004669">
    <property type="entry name" value="FliQ"/>
    <property type="match status" value="1"/>
</dbReference>
<dbReference type="InterPro" id="IPR006305">
    <property type="entry name" value="FliQ"/>
</dbReference>
<feature type="transmembrane region" description="Helical" evidence="9">
    <location>
        <begin position="51"/>
        <end position="70"/>
    </location>
</feature>
<sequence>MTVDVFVDVMKEGIELILILITPPLLVSLIAGLIIGVLQAATQIHEQTLTFAPKIILTFLTIMLLGSWMLQKLVEYMQQILEKFMGMI</sequence>